<protein>
    <submittedName>
        <fullName evidence="1">Uncharacterized protein</fullName>
    </submittedName>
</protein>
<accession>A0ABM5P9L4</accession>
<organism evidence="1 2">
    <name type="scientific">Dehalobacter restrictus (strain DSM 9455 / PER-K23)</name>
    <dbReference type="NCBI Taxonomy" id="871738"/>
    <lineage>
        <taxon>Bacteria</taxon>
        <taxon>Bacillati</taxon>
        <taxon>Bacillota</taxon>
        <taxon>Clostridia</taxon>
        <taxon>Eubacteriales</taxon>
        <taxon>Desulfitobacteriaceae</taxon>
        <taxon>Dehalobacter</taxon>
    </lineage>
</organism>
<reference evidence="1 2" key="1">
    <citation type="journal article" date="2013" name="Stand. Genomic Sci.">
        <title>Complete genome sequence of Dehalobacter restrictus PER-K23(T.).</title>
        <authorList>
            <person name="Kruse T."/>
            <person name="Maillard J."/>
            <person name="Goodwin L."/>
            <person name="Woyke T."/>
            <person name="Teshima H."/>
            <person name="Bruce D."/>
            <person name="Detter C."/>
            <person name="Tapia R."/>
            <person name="Han C."/>
            <person name="Huntemann M."/>
            <person name="Wei C.L."/>
            <person name="Han J."/>
            <person name="Chen A."/>
            <person name="Kyrpides N."/>
            <person name="Szeto E."/>
            <person name="Markowitz V."/>
            <person name="Ivanova N."/>
            <person name="Pagani I."/>
            <person name="Pati A."/>
            <person name="Pitluck S."/>
            <person name="Nolan M."/>
            <person name="Holliger C."/>
            <person name="Smidt H."/>
        </authorList>
    </citation>
    <scope>NUCLEOTIDE SEQUENCE [LARGE SCALE GENOMIC DNA]</scope>
    <source>
        <strain evidence="2">DSM 9455</strain>
    </source>
</reference>
<name>A0ABM5P9L4_DEHRP</name>
<dbReference type="RefSeq" id="WP_019224929.1">
    <property type="nucleotide sequence ID" value="NZ_CP007033.1"/>
</dbReference>
<dbReference type="EMBL" id="CP007033">
    <property type="protein sequence ID" value="AHF11494.1"/>
    <property type="molecule type" value="Genomic_DNA"/>
</dbReference>
<evidence type="ECO:0000313" key="1">
    <source>
        <dbReference type="EMBL" id="AHF11494.1"/>
    </source>
</evidence>
<gene>
    <name evidence="1" type="ORF">DEHRE_13900</name>
</gene>
<proteinExistence type="predicted"/>
<sequence>MSWTVEIDKETLMKNVINTSDSRDLVDLAINQNEVPESFSPFCQFFLGPTAAGILNLYTSIPVPDEEICQYVLTELAPHYEKVQAIKSKQGEIRTLIFRQVKPDSAQLMQLLFKNSNLEPTILDLYLDNPAYPDPPTEGSLCYKVNPEMIKPINCPSFDSTWDLLLRCYARERKICLTPYGWTYTDKLRESIAIRYFIKKCDDIILIKNKKNNQIIGIDLILN</sequence>
<evidence type="ECO:0000313" key="2">
    <source>
        <dbReference type="Proteomes" id="UP000018934"/>
    </source>
</evidence>
<keyword evidence="2" id="KW-1185">Reference proteome</keyword>
<dbReference type="Proteomes" id="UP000018934">
    <property type="component" value="Chromosome"/>
</dbReference>